<dbReference type="Gene3D" id="2.60.120.260">
    <property type="entry name" value="Galactose-binding domain-like"/>
    <property type="match status" value="1"/>
</dbReference>
<dbReference type="OrthoDB" id="125786at2157"/>
<dbReference type="NCBIfam" id="TIGR03024">
    <property type="entry name" value="arch_PEF_CTERM"/>
    <property type="match status" value="1"/>
</dbReference>
<evidence type="ECO:0000313" key="2">
    <source>
        <dbReference type="EMBL" id="QLC51156.1"/>
    </source>
</evidence>
<accession>A0A7D5EGB5</accession>
<dbReference type="Proteomes" id="UP000509594">
    <property type="component" value="Chromosome"/>
</dbReference>
<dbReference type="Pfam" id="PF26596">
    <property type="entry name" value="PEF-CTERM_ARCH"/>
    <property type="match status" value="1"/>
</dbReference>
<sequence>MEEGSMTINTEYPTECFCIVFASDKNDGYAQVYVDDVMVWEGDTWASTDTEKPIEDQKIRSLKITDLDSNTHTIKIVNPDITNSVQIQSAECVHNGHVTIYKYGYDCPTEEIPEFPTVALPVAAVLGLAFLFQRRE</sequence>
<feature type="domain" description="PEF-CTERM protein sorting" evidence="1">
    <location>
        <begin position="112"/>
        <end position="136"/>
    </location>
</feature>
<dbReference type="EMBL" id="CP058215">
    <property type="protein sequence ID" value="QLC51156.1"/>
    <property type="molecule type" value="Genomic_DNA"/>
</dbReference>
<evidence type="ECO:0000313" key="3">
    <source>
        <dbReference type="Proteomes" id="UP000509594"/>
    </source>
</evidence>
<keyword evidence="3" id="KW-1185">Reference proteome</keyword>
<protein>
    <submittedName>
        <fullName evidence="2">PEF-CTERM sorting domain-containing protein</fullName>
    </submittedName>
</protein>
<reference evidence="2 3" key="1">
    <citation type="submission" date="2020-06" db="EMBL/GenBank/DDBJ databases">
        <title>Methanolobus halotolerans sp. nov., isolated from a saline lake Tus in Siberia.</title>
        <authorList>
            <person name="Shen Y."/>
            <person name="Chen S.-C."/>
            <person name="Lai M.-C."/>
            <person name="Huang H.-H."/>
            <person name="Chiu H.-H."/>
            <person name="Tang S.-L."/>
            <person name="Rogozin D.Y."/>
            <person name="Degermendzhy A.G."/>
        </authorList>
    </citation>
    <scope>NUCLEOTIDE SEQUENCE [LARGE SCALE GENOMIC DNA]</scope>
    <source>
        <strain evidence="2 3">DSM 21339</strain>
    </source>
</reference>
<dbReference type="KEGG" id="mzi:HWN40_00245"/>
<gene>
    <name evidence="2" type="ORF">HWN40_00245</name>
</gene>
<evidence type="ECO:0000259" key="1">
    <source>
        <dbReference type="Pfam" id="PF26596"/>
    </source>
</evidence>
<organism evidence="2 3">
    <name type="scientific">Methanolobus zinderi</name>
    <dbReference type="NCBI Taxonomy" id="536044"/>
    <lineage>
        <taxon>Archaea</taxon>
        <taxon>Methanobacteriati</taxon>
        <taxon>Methanobacteriota</taxon>
        <taxon>Stenosarchaea group</taxon>
        <taxon>Methanomicrobia</taxon>
        <taxon>Methanosarcinales</taxon>
        <taxon>Methanosarcinaceae</taxon>
        <taxon>Methanolobus</taxon>
    </lineage>
</organism>
<dbReference type="InterPro" id="IPR017474">
    <property type="entry name" value="PEF_CTERM_C"/>
</dbReference>
<proteinExistence type="predicted"/>
<dbReference type="AlphaFoldDB" id="A0A7D5EGB5"/>
<name>A0A7D5EGB5_9EURY</name>